<dbReference type="InterPro" id="IPR013740">
    <property type="entry name" value="Redoxin"/>
</dbReference>
<comment type="subcellular location">
    <subcellularLocation>
        <location evidence="1">Cell envelope</location>
    </subcellularLocation>
</comment>
<dbReference type="SUPFAM" id="SSF52833">
    <property type="entry name" value="Thioredoxin-like"/>
    <property type="match status" value="1"/>
</dbReference>
<dbReference type="GO" id="GO:0017004">
    <property type="term" value="P:cytochrome complex assembly"/>
    <property type="evidence" value="ECO:0007669"/>
    <property type="project" value="UniProtKB-KW"/>
</dbReference>
<dbReference type="PROSITE" id="PS00194">
    <property type="entry name" value="THIOREDOXIN_1"/>
    <property type="match status" value="1"/>
</dbReference>
<dbReference type="Proteomes" id="UP000231501">
    <property type="component" value="Unassembled WGS sequence"/>
</dbReference>
<dbReference type="PANTHER" id="PTHR42852">
    <property type="entry name" value="THIOL:DISULFIDE INTERCHANGE PROTEIN DSBE"/>
    <property type="match status" value="1"/>
</dbReference>
<dbReference type="CDD" id="cd02966">
    <property type="entry name" value="TlpA_like_family"/>
    <property type="match status" value="1"/>
</dbReference>
<dbReference type="Gene3D" id="3.40.30.10">
    <property type="entry name" value="Glutaredoxin"/>
    <property type="match status" value="1"/>
</dbReference>
<keyword evidence="4" id="KW-0812">Transmembrane</keyword>
<gene>
    <name evidence="6" type="ORF">CS062_01280</name>
</gene>
<proteinExistence type="predicted"/>
<dbReference type="Pfam" id="PF01790">
    <property type="entry name" value="LGT"/>
    <property type="match status" value="1"/>
</dbReference>
<evidence type="ECO:0000256" key="1">
    <source>
        <dbReference type="ARBA" id="ARBA00004196"/>
    </source>
</evidence>
<dbReference type="PROSITE" id="PS51352">
    <property type="entry name" value="THIOREDOXIN_2"/>
    <property type="match status" value="1"/>
</dbReference>
<dbReference type="InterPro" id="IPR001640">
    <property type="entry name" value="Lgt"/>
</dbReference>
<evidence type="ECO:0000256" key="3">
    <source>
        <dbReference type="ARBA" id="ARBA00023284"/>
    </source>
</evidence>
<dbReference type="Pfam" id="PF08534">
    <property type="entry name" value="Redoxin"/>
    <property type="match status" value="1"/>
</dbReference>
<dbReference type="RefSeq" id="WP_099859662.1">
    <property type="nucleotide sequence ID" value="NZ_PEOG01000005.1"/>
</dbReference>
<dbReference type="InterPro" id="IPR050553">
    <property type="entry name" value="Thioredoxin_ResA/DsbE_sf"/>
</dbReference>
<dbReference type="AlphaFoldDB" id="A0A2G9CFI2"/>
<keyword evidence="2" id="KW-0201">Cytochrome c-type biogenesis</keyword>
<organism evidence="6 7">
    <name type="scientific">Roseateles chitinivorans</name>
    <dbReference type="NCBI Taxonomy" id="2917965"/>
    <lineage>
        <taxon>Bacteria</taxon>
        <taxon>Pseudomonadati</taxon>
        <taxon>Pseudomonadota</taxon>
        <taxon>Betaproteobacteria</taxon>
        <taxon>Burkholderiales</taxon>
        <taxon>Sphaerotilaceae</taxon>
        <taxon>Roseateles</taxon>
    </lineage>
</organism>
<feature type="transmembrane region" description="Helical" evidence="4">
    <location>
        <begin position="12"/>
        <end position="32"/>
    </location>
</feature>
<evidence type="ECO:0000256" key="2">
    <source>
        <dbReference type="ARBA" id="ARBA00022748"/>
    </source>
</evidence>
<dbReference type="PANTHER" id="PTHR42852:SF18">
    <property type="entry name" value="CHROMOSOME UNDETERMINED SCAFFOLD_47, WHOLE GENOME SHOTGUN SEQUENCE"/>
    <property type="match status" value="1"/>
</dbReference>
<keyword evidence="3" id="KW-0676">Redox-active center</keyword>
<feature type="domain" description="Thioredoxin" evidence="5">
    <location>
        <begin position="131"/>
        <end position="267"/>
    </location>
</feature>
<evidence type="ECO:0000313" key="7">
    <source>
        <dbReference type="Proteomes" id="UP000231501"/>
    </source>
</evidence>
<evidence type="ECO:0000259" key="5">
    <source>
        <dbReference type="PROSITE" id="PS51352"/>
    </source>
</evidence>
<dbReference type="InterPro" id="IPR036249">
    <property type="entry name" value="Thioredoxin-like_sf"/>
</dbReference>
<protein>
    <recommendedName>
        <fullName evidence="5">Thioredoxin domain-containing protein</fullName>
    </recommendedName>
</protein>
<keyword evidence="4" id="KW-1133">Transmembrane helix</keyword>
<dbReference type="EMBL" id="PEOG01000005">
    <property type="protein sequence ID" value="PIM55193.1"/>
    <property type="molecule type" value="Genomic_DNA"/>
</dbReference>
<dbReference type="GO" id="GO:0015036">
    <property type="term" value="F:disulfide oxidoreductase activity"/>
    <property type="evidence" value="ECO:0007669"/>
    <property type="project" value="UniProtKB-ARBA"/>
</dbReference>
<accession>A0A2G9CFI2</accession>
<reference evidence="6 7" key="1">
    <citation type="submission" date="2017-11" db="EMBL/GenBank/DDBJ databases">
        <title>Draft genome sequence of Mitsuaria sp. HWN-4.</title>
        <authorList>
            <person name="Gundlapally S.R."/>
        </authorList>
    </citation>
    <scope>NUCLEOTIDE SEQUENCE [LARGE SCALE GENOMIC DNA]</scope>
    <source>
        <strain evidence="6 7">HWN-4</strain>
    </source>
</reference>
<dbReference type="InterPro" id="IPR017937">
    <property type="entry name" value="Thioredoxin_CS"/>
</dbReference>
<comment type="caution">
    <text evidence="6">The sequence shown here is derived from an EMBL/GenBank/DDBJ whole genome shotgun (WGS) entry which is preliminary data.</text>
</comment>
<dbReference type="GO" id="GO:0030313">
    <property type="term" value="C:cell envelope"/>
    <property type="evidence" value="ECO:0007669"/>
    <property type="project" value="UniProtKB-SubCell"/>
</dbReference>
<keyword evidence="4" id="KW-0472">Membrane</keyword>
<sequence>MSDAVAIGPLVLPWTFVHLCIAVAMSSAVATLLARRRRQDAGPLLWRCLLVALLFARLGFLYQYKELYVEHPLSILNLRDGGWSPEIGIIAMWMYATFRLRNAPGLRVPASVPLAIGTTLIVAGQLQLALQPASVPLPPLQFTRLNGDRLDLAAPDGKPVLVNLWATWCGPCVREMPMLAQAQRDRPEVRFVFINQGEDADHVAKWLSAQRLMMDNVAIDERRQASAAFKQAGYPTTLLFDASGHLVAKRTGELSEPALQAMLTRLR</sequence>
<dbReference type="InterPro" id="IPR013766">
    <property type="entry name" value="Thioredoxin_domain"/>
</dbReference>
<feature type="transmembrane region" description="Helical" evidence="4">
    <location>
        <begin position="44"/>
        <end position="62"/>
    </location>
</feature>
<dbReference type="OrthoDB" id="9811352at2"/>
<evidence type="ECO:0000313" key="6">
    <source>
        <dbReference type="EMBL" id="PIM55193.1"/>
    </source>
</evidence>
<evidence type="ECO:0000256" key="4">
    <source>
        <dbReference type="SAM" id="Phobius"/>
    </source>
</evidence>
<keyword evidence="7" id="KW-1185">Reference proteome</keyword>
<name>A0A2G9CFI2_9BURK</name>